<evidence type="ECO:0000313" key="8">
    <source>
        <dbReference type="Proteomes" id="UP000440578"/>
    </source>
</evidence>
<feature type="transmembrane region" description="Helical" evidence="5">
    <location>
        <begin position="376"/>
        <end position="395"/>
    </location>
</feature>
<comment type="subcellular location">
    <subcellularLocation>
        <location evidence="1">Membrane</location>
        <topology evidence="1">Multi-pass membrane protein</topology>
    </subcellularLocation>
</comment>
<feature type="transmembrane region" description="Helical" evidence="5">
    <location>
        <begin position="431"/>
        <end position="453"/>
    </location>
</feature>
<feature type="domain" description="Major facilitator superfamily (MFS) profile" evidence="6">
    <location>
        <begin position="26"/>
        <end position="519"/>
    </location>
</feature>
<dbReference type="InterPro" id="IPR020846">
    <property type="entry name" value="MFS_dom"/>
</dbReference>
<feature type="transmembrane region" description="Helical" evidence="5">
    <location>
        <begin position="344"/>
        <end position="364"/>
    </location>
</feature>
<comment type="caution">
    <text evidence="7">The sequence shown here is derived from an EMBL/GenBank/DDBJ whole genome shotgun (WGS) entry which is preliminary data.</text>
</comment>
<evidence type="ECO:0000256" key="4">
    <source>
        <dbReference type="ARBA" id="ARBA00023136"/>
    </source>
</evidence>
<feature type="transmembrane region" description="Helical" evidence="5">
    <location>
        <begin position="24"/>
        <end position="45"/>
    </location>
</feature>
<proteinExistence type="predicted"/>
<keyword evidence="2 5" id="KW-0812">Transmembrane</keyword>
<feature type="transmembrane region" description="Helical" evidence="5">
    <location>
        <begin position="234"/>
        <end position="255"/>
    </location>
</feature>
<dbReference type="InterPro" id="IPR005828">
    <property type="entry name" value="MFS_sugar_transport-like"/>
</dbReference>
<dbReference type="CDD" id="cd17317">
    <property type="entry name" value="MFS_SLC22"/>
    <property type="match status" value="1"/>
</dbReference>
<feature type="transmembrane region" description="Helical" evidence="5">
    <location>
        <begin position="407"/>
        <end position="425"/>
    </location>
</feature>
<keyword evidence="3 5" id="KW-1133">Transmembrane helix</keyword>
<accession>A0A6A4VKD9</accession>
<evidence type="ECO:0000256" key="5">
    <source>
        <dbReference type="SAM" id="Phobius"/>
    </source>
</evidence>
<keyword evidence="4 5" id="KW-0472">Membrane</keyword>
<protein>
    <submittedName>
        <fullName evidence="7">Organic cation transporter 1</fullName>
    </submittedName>
</protein>
<dbReference type="PANTHER" id="PTHR24064">
    <property type="entry name" value="SOLUTE CARRIER FAMILY 22 MEMBER"/>
    <property type="match status" value="1"/>
</dbReference>
<feature type="transmembrane region" description="Helical" evidence="5">
    <location>
        <begin position="206"/>
        <end position="227"/>
    </location>
</feature>
<gene>
    <name evidence="7" type="primary">oct-1_0</name>
    <name evidence="7" type="ORF">FJT64_007482</name>
</gene>
<feature type="transmembrane region" description="Helical" evidence="5">
    <location>
        <begin position="261"/>
        <end position="281"/>
    </location>
</feature>
<dbReference type="Pfam" id="PF00083">
    <property type="entry name" value="Sugar_tr"/>
    <property type="match status" value="1"/>
</dbReference>
<dbReference type="Proteomes" id="UP000440578">
    <property type="component" value="Unassembled WGS sequence"/>
</dbReference>
<dbReference type="GO" id="GO:0016020">
    <property type="term" value="C:membrane"/>
    <property type="evidence" value="ECO:0007669"/>
    <property type="project" value="UniProtKB-SubCell"/>
</dbReference>
<feature type="transmembrane region" description="Helical" evidence="5">
    <location>
        <begin position="465"/>
        <end position="488"/>
    </location>
</feature>
<evidence type="ECO:0000259" key="6">
    <source>
        <dbReference type="PROSITE" id="PS50850"/>
    </source>
</evidence>
<feature type="transmembrane region" description="Helical" evidence="5">
    <location>
        <begin position="177"/>
        <end position="200"/>
    </location>
</feature>
<dbReference type="GO" id="GO:0022857">
    <property type="term" value="F:transmembrane transporter activity"/>
    <property type="evidence" value="ECO:0007669"/>
    <property type="project" value="InterPro"/>
</dbReference>
<evidence type="ECO:0000256" key="3">
    <source>
        <dbReference type="ARBA" id="ARBA00022989"/>
    </source>
</evidence>
<dbReference type="SUPFAM" id="SSF103473">
    <property type="entry name" value="MFS general substrate transporter"/>
    <property type="match status" value="1"/>
</dbReference>
<keyword evidence="8" id="KW-1185">Reference proteome</keyword>
<evidence type="ECO:0000256" key="1">
    <source>
        <dbReference type="ARBA" id="ARBA00004141"/>
    </source>
</evidence>
<sequence length="587" mass="65417">MAPRVDFDDILEMVGNENWFQRRLIFVLVYPVSFLLAWMVLNILFMVSVPDHWCHVPGREMYNMTLEQWKNLTIPRETDETGETRLSQCRMFNLTLGDGFALTPVIGSNGTAATVGCMHGWEYDRSNWRRTAVSDFDWVCEDAANPTTVLTMNSVGSVVGTLVYGIMADMIGRRPVFFLNIVIFLIGGIINIFAPTFLVFVASRAIAQTTFPSLYNTFFTLAVELVGPSLRGQVNAIAFCVWTVSMCLLPLVAWLVADWQWLGLITIVPGAYFLVVCRYIPESPRWLISVRRKEEAKEILKDIAAVNKREVPKDLDQMLDDLSQQIEHEKKYGIFSLFKYRLSAIRTVFLTFCFIGNIVIYYALQMNVSNMAGNEFLNFFLLSAVEAPANLIGWLGSEHLGRRWTEVGFLAITGVSCLTIMPLLFSPELTWLVTALAITAKFSITVSFFVVFLQSAEIYPTVLRGSGQALGSTMAYAVGIGSPAIIYLSNANPVLPYLILGSIAVLCAVMASFLPETLGTDMPQCLEDTRDFLHDQPYFSFITRRKLRAESGAGSGGLRRRSVVVSQDGLNGAVSTRLAKLEAEAAI</sequence>
<dbReference type="PROSITE" id="PS50850">
    <property type="entry name" value="MFS"/>
    <property type="match status" value="1"/>
</dbReference>
<evidence type="ECO:0000313" key="7">
    <source>
        <dbReference type="EMBL" id="KAF0294956.1"/>
    </source>
</evidence>
<dbReference type="EMBL" id="VIIS01001648">
    <property type="protein sequence ID" value="KAF0294956.1"/>
    <property type="molecule type" value="Genomic_DNA"/>
</dbReference>
<dbReference type="InterPro" id="IPR036259">
    <property type="entry name" value="MFS_trans_sf"/>
</dbReference>
<dbReference type="OrthoDB" id="3936150at2759"/>
<evidence type="ECO:0000256" key="2">
    <source>
        <dbReference type="ARBA" id="ARBA00022692"/>
    </source>
</evidence>
<organism evidence="7 8">
    <name type="scientific">Amphibalanus amphitrite</name>
    <name type="common">Striped barnacle</name>
    <name type="synonym">Balanus amphitrite</name>
    <dbReference type="NCBI Taxonomy" id="1232801"/>
    <lineage>
        <taxon>Eukaryota</taxon>
        <taxon>Metazoa</taxon>
        <taxon>Ecdysozoa</taxon>
        <taxon>Arthropoda</taxon>
        <taxon>Crustacea</taxon>
        <taxon>Multicrustacea</taxon>
        <taxon>Cirripedia</taxon>
        <taxon>Thoracica</taxon>
        <taxon>Thoracicalcarea</taxon>
        <taxon>Balanomorpha</taxon>
        <taxon>Balanoidea</taxon>
        <taxon>Balanidae</taxon>
        <taxon>Amphibalaninae</taxon>
        <taxon>Amphibalanus</taxon>
    </lineage>
</organism>
<dbReference type="AlphaFoldDB" id="A0A6A4VKD9"/>
<name>A0A6A4VKD9_AMPAM</name>
<reference evidence="7 8" key="1">
    <citation type="submission" date="2019-07" db="EMBL/GenBank/DDBJ databases">
        <title>Draft genome assembly of a fouling barnacle, Amphibalanus amphitrite (Darwin, 1854): The first reference genome for Thecostraca.</title>
        <authorList>
            <person name="Kim W."/>
        </authorList>
    </citation>
    <scope>NUCLEOTIDE SEQUENCE [LARGE SCALE GENOMIC DNA]</scope>
    <source>
        <strain evidence="7">SNU_AA5</strain>
        <tissue evidence="7">Soma without cirri and trophi</tissue>
    </source>
</reference>
<feature type="transmembrane region" description="Helical" evidence="5">
    <location>
        <begin position="494"/>
        <end position="514"/>
    </location>
</feature>
<dbReference type="Gene3D" id="1.20.1250.20">
    <property type="entry name" value="MFS general substrate transporter like domains"/>
    <property type="match status" value="1"/>
</dbReference>